<sequence>MNSRLKLKHHLPAINVANYVASIESINNTCIDIQTLDTLSNKKKIRREKLQNKILKIVTLISSSCSCSGGNRLSSSFI</sequence>
<dbReference type="Proteomes" id="UP000790347">
    <property type="component" value="Unassembled WGS sequence"/>
</dbReference>
<evidence type="ECO:0000313" key="1">
    <source>
        <dbReference type="EMBL" id="KAH9506897.1"/>
    </source>
</evidence>
<gene>
    <name evidence="1" type="ORF">DERF_011608</name>
</gene>
<name>A0A922HXH4_DERFA</name>
<proteinExistence type="predicted"/>
<reference evidence="1" key="1">
    <citation type="submission" date="2013-05" db="EMBL/GenBank/DDBJ databases">
        <authorList>
            <person name="Yim A.K.Y."/>
            <person name="Chan T.F."/>
            <person name="Ji K.M."/>
            <person name="Liu X.Y."/>
            <person name="Zhou J.W."/>
            <person name="Li R.Q."/>
            <person name="Yang K.Y."/>
            <person name="Li J."/>
            <person name="Li M."/>
            <person name="Law P.T.W."/>
            <person name="Wu Y.L."/>
            <person name="Cai Z.L."/>
            <person name="Qin H."/>
            <person name="Bao Y."/>
            <person name="Leung R.K.K."/>
            <person name="Ng P.K.S."/>
            <person name="Zou J."/>
            <person name="Zhong X.J."/>
            <person name="Ran P.X."/>
            <person name="Zhong N.S."/>
            <person name="Liu Z.G."/>
            <person name="Tsui S.K.W."/>
        </authorList>
    </citation>
    <scope>NUCLEOTIDE SEQUENCE</scope>
    <source>
        <strain evidence="1">Derf</strain>
        <tissue evidence="1">Whole organism</tissue>
    </source>
</reference>
<dbReference type="EMBL" id="ASGP02000005">
    <property type="protein sequence ID" value="KAH9506897.1"/>
    <property type="molecule type" value="Genomic_DNA"/>
</dbReference>
<accession>A0A922HXH4</accession>
<reference evidence="1" key="2">
    <citation type="journal article" date="2022" name="Res Sq">
        <title>Comparative Genomics Reveals Insights into the Divergent Evolution of Astigmatic Mites and Household Pest Adaptations.</title>
        <authorList>
            <person name="Xiong Q."/>
            <person name="Wan A.T.-Y."/>
            <person name="Liu X.-Y."/>
            <person name="Fung C.S.-H."/>
            <person name="Xiao X."/>
            <person name="Malainual N."/>
            <person name="Hou J."/>
            <person name="Wang L."/>
            <person name="Wang M."/>
            <person name="Yang K."/>
            <person name="Cui Y."/>
            <person name="Leung E."/>
            <person name="Nong W."/>
            <person name="Shin S.-K."/>
            <person name="Au S."/>
            <person name="Jeong K.Y."/>
            <person name="Chew F.T."/>
            <person name="Hui J."/>
            <person name="Leung T.F."/>
            <person name="Tungtrongchitr A."/>
            <person name="Zhong N."/>
            <person name="Liu Z."/>
            <person name="Tsui S."/>
        </authorList>
    </citation>
    <scope>NUCLEOTIDE SEQUENCE</scope>
    <source>
        <strain evidence="1">Derf</strain>
        <tissue evidence="1">Whole organism</tissue>
    </source>
</reference>
<comment type="caution">
    <text evidence="1">The sequence shown here is derived from an EMBL/GenBank/DDBJ whole genome shotgun (WGS) entry which is preliminary data.</text>
</comment>
<keyword evidence="2" id="KW-1185">Reference proteome</keyword>
<evidence type="ECO:0000313" key="2">
    <source>
        <dbReference type="Proteomes" id="UP000790347"/>
    </source>
</evidence>
<organism evidence="1 2">
    <name type="scientific">Dermatophagoides farinae</name>
    <name type="common">American house dust mite</name>
    <dbReference type="NCBI Taxonomy" id="6954"/>
    <lineage>
        <taxon>Eukaryota</taxon>
        <taxon>Metazoa</taxon>
        <taxon>Ecdysozoa</taxon>
        <taxon>Arthropoda</taxon>
        <taxon>Chelicerata</taxon>
        <taxon>Arachnida</taxon>
        <taxon>Acari</taxon>
        <taxon>Acariformes</taxon>
        <taxon>Sarcoptiformes</taxon>
        <taxon>Astigmata</taxon>
        <taxon>Psoroptidia</taxon>
        <taxon>Analgoidea</taxon>
        <taxon>Pyroglyphidae</taxon>
        <taxon>Dermatophagoidinae</taxon>
        <taxon>Dermatophagoides</taxon>
    </lineage>
</organism>
<dbReference type="AlphaFoldDB" id="A0A922HXH4"/>
<protein>
    <submittedName>
        <fullName evidence="1">Uncharacterized protein</fullName>
    </submittedName>
</protein>